<comment type="caution">
    <text evidence="2">The sequence shown here is derived from an EMBL/GenBank/DDBJ whole genome shotgun (WGS) entry which is preliminary data.</text>
</comment>
<dbReference type="AlphaFoldDB" id="A0A7K0DYT3"/>
<dbReference type="RefSeq" id="WP_153348105.1">
    <property type="nucleotide sequence ID" value="NZ_WEGI01000015.1"/>
</dbReference>
<protein>
    <recommendedName>
        <fullName evidence="1">AB hydrolase-1 domain-containing protein</fullName>
    </recommendedName>
</protein>
<sequence>MTTFVLVHGAWHGPWAWDRVVPLLHAAGKRTRTPDLTALGESGLHDHAAAVAAAIDGIPGGEPIVLVGHSYAGLVVREAADLRPGAVGHLVLLDGWAGPDGSSLLGLAPASFGAAIRAAARTAGSERWIPSPPPAAFGITDPAEAARLRPRLVPQPLRTFTETTRLHAHVDRIPGTAVYCRPQTYPFARFGAELGYRTEPLDAPHDAMLTHPEPLVHLLLTASSVRNQEARSLE</sequence>
<dbReference type="OrthoDB" id="9773549at2"/>
<dbReference type="Gene3D" id="3.40.50.1820">
    <property type="entry name" value="alpha/beta hydrolase"/>
    <property type="match status" value="1"/>
</dbReference>
<dbReference type="InterPro" id="IPR000073">
    <property type="entry name" value="AB_hydrolase_1"/>
</dbReference>
<accession>A0A7K0DYT3</accession>
<feature type="domain" description="AB hydrolase-1" evidence="1">
    <location>
        <begin position="4"/>
        <end position="216"/>
    </location>
</feature>
<organism evidence="2 3">
    <name type="scientific">Nocardia aurantia</name>
    <dbReference type="NCBI Taxonomy" id="2585199"/>
    <lineage>
        <taxon>Bacteria</taxon>
        <taxon>Bacillati</taxon>
        <taxon>Actinomycetota</taxon>
        <taxon>Actinomycetes</taxon>
        <taxon>Mycobacteriales</taxon>
        <taxon>Nocardiaceae</taxon>
        <taxon>Nocardia</taxon>
    </lineage>
</organism>
<dbReference type="Pfam" id="PF12697">
    <property type="entry name" value="Abhydrolase_6"/>
    <property type="match status" value="1"/>
</dbReference>
<dbReference type="PANTHER" id="PTHR37017:SF11">
    <property type="entry name" value="ESTERASE_LIPASE_THIOESTERASE DOMAIN-CONTAINING PROTEIN"/>
    <property type="match status" value="1"/>
</dbReference>
<gene>
    <name evidence="2" type="ORF">NRB56_64550</name>
</gene>
<dbReference type="InterPro" id="IPR029058">
    <property type="entry name" value="AB_hydrolase_fold"/>
</dbReference>
<proteinExistence type="predicted"/>
<evidence type="ECO:0000313" key="3">
    <source>
        <dbReference type="Proteomes" id="UP000431401"/>
    </source>
</evidence>
<name>A0A7K0DYT3_9NOCA</name>
<dbReference type="EMBL" id="WEGI01000015">
    <property type="protein sequence ID" value="MQY30851.1"/>
    <property type="molecule type" value="Genomic_DNA"/>
</dbReference>
<dbReference type="InterPro" id="IPR052897">
    <property type="entry name" value="Sec-Metab_Biosynth_Hydrolase"/>
</dbReference>
<dbReference type="Proteomes" id="UP000431401">
    <property type="component" value="Unassembled WGS sequence"/>
</dbReference>
<evidence type="ECO:0000259" key="1">
    <source>
        <dbReference type="Pfam" id="PF12697"/>
    </source>
</evidence>
<reference evidence="2 3" key="1">
    <citation type="submission" date="2019-10" db="EMBL/GenBank/DDBJ databases">
        <title>Nocardia macrotermitis sp. nov. and Nocardia aurantia sp. nov., isolated from the gut of fungus growing-termite Macrotermes natalensis.</title>
        <authorList>
            <person name="Benndorf R."/>
            <person name="Schwitalla J."/>
            <person name="Martin K."/>
            <person name="De Beer W."/>
            <person name="Kaster A.-K."/>
            <person name="Vollmers J."/>
            <person name="Poulsen M."/>
            <person name="Beemelmanns C."/>
        </authorList>
    </citation>
    <scope>NUCLEOTIDE SEQUENCE [LARGE SCALE GENOMIC DNA]</scope>
    <source>
        <strain evidence="2 3">RB56</strain>
    </source>
</reference>
<dbReference type="PANTHER" id="PTHR37017">
    <property type="entry name" value="AB HYDROLASE-1 DOMAIN-CONTAINING PROTEIN-RELATED"/>
    <property type="match status" value="1"/>
</dbReference>
<dbReference type="SUPFAM" id="SSF53474">
    <property type="entry name" value="alpha/beta-Hydrolases"/>
    <property type="match status" value="1"/>
</dbReference>
<keyword evidence="3" id="KW-1185">Reference proteome</keyword>
<evidence type="ECO:0000313" key="2">
    <source>
        <dbReference type="EMBL" id="MQY30851.1"/>
    </source>
</evidence>
<dbReference type="GO" id="GO:0003824">
    <property type="term" value="F:catalytic activity"/>
    <property type="evidence" value="ECO:0007669"/>
    <property type="project" value="UniProtKB-ARBA"/>
</dbReference>